<organism evidence="1">
    <name type="scientific">Acidicaldus sp</name>
    <dbReference type="NCBI Taxonomy" id="1872105"/>
    <lineage>
        <taxon>Bacteria</taxon>
        <taxon>Pseudomonadati</taxon>
        <taxon>Pseudomonadota</taxon>
        <taxon>Alphaproteobacteria</taxon>
        <taxon>Acetobacterales</taxon>
        <taxon>Acetobacteraceae</taxon>
        <taxon>Acidicaldus</taxon>
    </lineage>
</organism>
<evidence type="ECO:0000313" key="1">
    <source>
        <dbReference type="EMBL" id="HGC43461.1"/>
    </source>
</evidence>
<sequence length="211" mass="23081">MPLSPPADRELLHLRDIALRGYLREDGLYDIEAHLTDTKTQGFTSEERGYVAVGEPLHGMWMRMTVDQDLTIVTCEAVTEYSPYPQVCPQAAVNFSRLEGLSIKRGFVKAAMERVGGTAGCTHLRELLQQMATVAFQTLYSVLMRREMARAADAGESAGATAEERVTARAGGRPVLLNTCLAWGSDSPVIAKRWPHLYTGPNPGPNPGPKP</sequence>
<reference evidence="1" key="1">
    <citation type="journal article" date="2020" name="mSystems">
        <title>Genome- and Community-Level Interaction Insights into Carbon Utilization and Element Cycling Functions of Hydrothermarchaeota in Hydrothermal Sediment.</title>
        <authorList>
            <person name="Zhou Z."/>
            <person name="Liu Y."/>
            <person name="Xu W."/>
            <person name="Pan J."/>
            <person name="Luo Z.H."/>
            <person name="Li M."/>
        </authorList>
    </citation>
    <scope>NUCLEOTIDE SEQUENCE</scope>
    <source>
        <strain evidence="1">SpSt-997</strain>
    </source>
</reference>
<gene>
    <name evidence="1" type="ORF">ENY07_09635</name>
</gene>
<dbReference type="InterPro" id="IPR021312">
    <property type="entry name" value="DUF2889"/>
</dbReference>
<dbReference type="AlphaFoldDB" id="A0A8J4HAY5"/>
<proteinExistence type="predicted"/>
<protein>
    <submittedName>
        <fullName evidence="1">DUF2889 domain-containing protein</fullName>
    </submittedName>
</protein>
<dbReference type="Pfam" id="PF11136">
    <property type="entry name" value="DUF2889"/>
    <property type="match status" value="1"/>
</dbReference>
<dbReference type="EMBL" id="DTQM01000186">
    <property type="protein sequence ID" value="HGC43461.1"/>
    <property type="molecule type" value="Genomic_DNA"/>
</dbReference>
<comment type="caution">
    <text evidence="1">The sequence shown here is derived from an EMBL/GenBank/DDBJ whole genome shotgun (WGS) entry which is preliminary data.</text>
</comment>
<name>A0A8J4HAY5_9PROT</name>
<accession>A0A8J4HAY5</accession>